<dbReference type="EMBL" id="CADCWL010000065">
    <property type="protein sequence ID" value="CAA9558798.1"/>
    <property type="molecule type" value="Genomic_DNA"/>
</dbReference>
<organism evidence="2">
    <name type="scientific">uncultured Thermomicrobiales bacterium</name>
    <dbReference type="NCBI Taxonomy" id="1645740"/>
    <lineage>
        <taxon>Bacteria</taxon>
        <taxon>Pseudomonadati</taxon>
        <taxon>Thermomicrobiota</taxon>
        <taxon>Thermomicrobia</taxon>
        <taxon>Thermomicrobiales</taxon>
        <taxon>environmental samples</taxon>
    </lineage>
</organism>
<sequence>MARASQELHGEAIAVLGRDPAAIGAKDGLLHGDFIAGRLDPGQQIGVESACGNASSGNGGSASATADAGVITVGDINSGGNPVSAGDIGNVGEQIELIEDATADAVALEAAASEKEVRKTVRVELMPVAEKDGVAPTEEEVGRPVEQGAVVVEAGVVASFEEKAVAVEATAAVVATRRRRVTAPAVAIADGVAATSAPAPVPTPPPAVVPVPSAATVVAVVALPRIGSRPFGAVGWSTESAGLFDFPPSRPPPPLPSRSDGRRPGRVPARSSNV</sequence>
<name>A0A6J4UUJ3_9BACT</name>
<proteinExistence type="predicted"/>
<reference evidence="2" key="1">
    <citation type="submission" date="2020-02" db="EMBL/GenBank/DDBJ databases">
        <authorList>
            <person name="Meier V. D."/>
        </authorList>
    </citation>
    <scope>NUCLEOTIDE SEQUENCE</scope>
    <source>
        <strain evidence="2">AVDCRST_MAG19</strain>
    </source>
</reference>
<dbReference type="AlphaFoldDB" id="A0A6J4UUJ3"/>
<accession>A0A6J4UUJ3</accession>
<evidence type="ECO:0000313" key="2">
    <source>
        <dbReference type="EMBL" id="CAA9558798.1"/>
    </source>
</evidence>
<protein>
    <submittedName>
        <fullName evidence="2">Uncharacterized protein</fullName>
    </submittedName>
</protein>
<gene>
    <name evidence="2" type="ORF">AVDCRST_MAG19-1468</name>
</gene>
<feature type="region of interest" description="Disordered" evidence="1">
    <location>
        <begin position="242"/>
        <end position="274"/>
    </location>
</feature>
<evidence type="ECO:0000256" key="1">
    <source>
        <dbReference type="SAM" id="MobiDB-lite"/>
    </source>
</evidence>